<dbReference type="Proteomes" id="UP000230233">
    <property type="component" value="Chromosome III"/>
</dbReference>
<comment type="subcellular location">
    <subcellularLocation>
        <location evidence="1">Secreted</location>
    </subcellularLocation>
</comment>
<evidence type="ECO:0000256" key="8">
    <source>
        <dbReference type="ARBA" id="ARBA00038932"/>
    </source>
</evidence>
<evidence type="ECO:0000256" key="3">
    <source>
        <dbReference type="ARBA" id="ARBA00022514"/>
    </source>
</evidence>
<dbReference type="SUPFAM" id="SSF55331">
    <property type="entry name" value="Tautomerase/MIF"/>
    <property type="match status" value="1"/>
</dbReference>
<dbReference type="AlphaFoldDB" id="A0A2G5UU12"/>
<evidence type="ECO:0000313" key="14">
    <source>
        <dbReference type="EMBL" id="PIC43011.1"/>
    </source>
</evidence>
<evidence type="ECO:0000256" key="4">
    <source>
        <dbReference type="ARBA" id="ARBA00022525"/>
    </source>
</evidence>
<evidence type="ECO:0000313" key="13">
    <source>
        <dbReference type="EMBL" id="PIC43008.1"/>
    </source>
</evidence>
<dbReference type="InterPro" id="IPR001398">
    <property type="entry name" value="Macrophage_inhib_fac"/>
</dbReference>
<dbReference type="EC" id="5.3.2.1" evidence="9"/>
<dbReference type="EC" id="5.3.3.12" evidence="8"/>
<keyword evidence="3" id="KW-0202">Cytokine</keyword>
<dbReference type="OrthoDB" id="255819at2759"/>
<proteinExistence type="inferred from homology"/>
<dbReference type="InterPro" id="IPR014347">
    <property type="entry name" value="Tautomerase/MIF_sf"/>
</dbReference>
<gene>
    <name evidence="13" type="primary">Cnig_chr_III.g9900</name>
    <name evidence="14" type="synonym">Cnig_chr_III.g9902</name>
    <name evidence="13" type="ORF">B9Z55_009900</name>
    <name evidence="14" type="ORF">B9Z55_009902</name>
</gene>
<dbReference type="STRING" id="1611254.A0A2G5UU12"/>
<evidence type="ECO:0000256" key="12">
    <source>
        <dbReference type="ARBA" id="ARBA00042730"/>
    </source>
</evidence>
<dbReference type="GO" id="GO:0050178">
    <property type="term" value="F:phenylpyruvate tautomerase activity"/>
    <property type="evidence" value="ECO:0007669"/>
    <property type="project" value="UniProtKB-EC"/>
</dbReference>
<evidence type="ECO:0000256" key="1">
    <source>
        <dbReference type="ARBA" id="ARBA00004613"/>
    </source>
</evidence>
<dbReference type="EMBL" id="PDUG01000003">
    <property type="protein sequence ID" value="PIC43008.1"/>
    <property type="molecule type" value="Genomic_DNA"/>
</dbReference>
<comment type="catalytic activity">
    <reaction evidence="6">
        <text>3-phenylpyruvate = enol-phenylpyruvate</text>
        <dbReference type="Rhea" id="RHEA:17097"/>
        <dbReference type="ChEBI" id="CHEBI:16815"/>
        <dbReference type="ChEBI" id="CHEBI:18005"/>
        <dbReference type="EC" id="5.3.2.1"/>
    </reaction>
</comment>
<accession>A0A2G5UU12</accession>
<evidence type="ECO:0000256" key="5">
    <source>
        <dbReference type="ARBA" id="ARBA00023235"/>
    </source>
</evidence>
<name>A0A2G5UU12_9PELO</name>
<dbReference type="Gene3D" id="3.30.429.10">
    <property type="entry name" value="Macrophage Migration Inhibitory Factor"/>
    <property type="match status" value="1"/>
</dbReference>
<keyword evidence="5" id="KW-0413">Isomerase</keyword>
<dbReference type="GO" id="GO:0005615">
    <property type="term" value="C:extracellular space"/>
    <property type="evidence" value="ECO:0007669"/>
    <property type="project" value="UniProtKB-KW"/>
</dbReference>
<comment type="caution">
    <text evidence="13">The sequence shown here is derived from an EMBL/GenBank/DDBJ whole genome shotgun (WGS) entry which is preliminary data.</text>
</comment>
<evidence type="ECO:0000256" key="6">
    <source>
        <dbReference type="ARBA" id="ARBA00036735"/>
    </source>
</evidence>
<evidence type="ECO:0000256" key="11">
    <source>
        <dbReference type="ARBA" id="ARBA00041912"/>
    </source>
</evidence>
<evidence type="ECO:0000256" key="7">
    <source>
        <dbReference type="ARBA" id="ARBA00036823"/>
    </source>
</evidence>
<dbReference type="GO" id="GO:0005125">
    <property type="term" value="F:cytokine activity"/>
    <property type="evidence" value="ECO:0007669"/>
    <property type="project" value="UniProtKB-KW"/>
</dbReference>
<dbReference type="GO" id="GO:0004167">
    <property type="term" value="F:dopachrome isomerase activity"/>
    <property type="evidence" value="ECO:0007669"/>
    <property type="project" value="UniProtKB-EC"/>
</dbReference>
<dbReference type="Pfam" id="PF01187">
    <property type="entry name" value="MIF"/>
    <property type="match status" value="1"/>
</dbReference>
<keyword evidence="4" id="KW-0964">Secreted</keyword>
<protein>
    <recommendedName>
        <fullName evidence="12">L-dopachrome isomerase</fullName>
        <ecNumber evidence="9">5.3.2.1</ecNumber>
        <ecNumber evidence="8">5.3.3.12</ecNumber>
    </recommendedName>
    <alternativeName>
        <fullName evidence="10">L-dopachrome tautomerase</fullName>
    </alternativeName>
    <alternativeName>
        <fullName evidence="11">Phenylpyruvate tautomerase</fullName>
    </alternativeName>
</protein>
<evidence type="ECO:0000256" key="10">
    <source>
        <dbReference type="ARBA" id="ARBA00041631"/>
    </source>
</evidence>
<dbReference type="EMBL" id="PDUG01000003">
    <property type="protein sequence ID" value="PIC43011.1"/>
    <property type="molecule type" value="Genomic_DNA"/>
</dbReference>
<evidence type="ECO:0000256" key="2">
    <source>
        <dbReference type="ARBA" id="ARBA00005851"/>
    </source>
</evidence>
<reference evidence="15" key="1">
    <citation type="submission" date="2017-10" db="EMBL/GenBank/DDBJ databases">
        <title>Rapid genome shrinkage in a self-fertile nematode reveals novel sperm competition proteins.</title>
        <authorList>
            <person name="Yin D."/>
            <person name="Schwarz E.M."/>
            <person name="Thomas C.G."/>
            <person name="Felde R.L."/>
            <person name="Korf I.F."/>
            <person name="Cutter A.D."/>
            <person name="Schartner C.M."/>
            <person name="Ralston E.J."/>
            <person name="Meyer B.J."/>
            <person name="Haag E.S."/>
        </authorList>
    </citation>
    <scope>NUCLEOTIDE SEQUENCE [LARGE SCALE GENOMIC DNA]</scope>
    <source>
        <strain evidence="15">JU1422</strain>
    </source>
</reference>
<sequence length="117" mass="12497">MPVFSLNINVSLSDEKKTSLLKELSDVIGKLLGKPEKYMCIHINTDQAISFAGTTQPAGFAVLKSIGGVGTAKQNNAISDKVFPIITQHVGIPGDRLYIEFVSLGAADIAFEGRTFA</sequence>
<organism evidence="13 15">
    <name type="scientific">Caenorhabditis nigoni</name>
    <dbReference type="NCBI Taxonomy" id="1611254"/>
    <lineage>
        <taxon>Eukaryota</taxon>
        <taxon>Metazoa</taxon>
        <taxon>Ecdysozoa</taxon>
        <taxon>Nematoda</taxon>
        <taxon>Chromadorea</taxon>
        <taxon>Rhabditida</taxon>
        <taxon>Rhabditina</taxon>
        <taxon>Rhabditomorpha</taxon>
        <taxon>Rhabditoidea</taxon>
        <taxon>Rhabditidae</taxon>
        <taxon>Peloderinae</taxon>
        <taxon>Caenorhabditis</taxon>
    </lineage>
</organism>
<comment type="similarity">
    <text evidence="2">Belongs to the MIF family.</text>
</comment>
<comment type="catalytic activity">
    <reaction evidence="7">
        <text>L-dopachrome = 5,6-dihydroxyindole-2-carboxylate</text>
        <dbReference type="Rhea" id="RHEA:13041"/>
        <dbReference type="ChEBI" id="CHEBI:16875"/>
        <dbReference type="ChEBI" id="CHEBI:57509"/>
        <dbReference type="EC" id="5.3.3.12"/>
    </reaction>
</comment>
<reference evidence="13" key="2">
    <citation type="journal article" date="2018" name="Science">
        <title>Rapid genome shrinkage in a self-fertile nematode reveals sperm competition proteins.</title>
        <authorList>
            <person name="Yin D."/>
            <person name="Schwarz E.M."/>
            <person name="Thomas C.G."/>
            <person name="Felde R.L."/>
            <person name="Korf I.F."/>
            <person name="Cutter A.D."/>
            <person name="Schartner C.M."/>
            <person name="Ralston E.J."/>
            <person name="Meyer B.J."/>
            <person name="Haag E.S."/>
        </authorList>
    </citation>
    <scope>NUCLEOTIDE SEQUENCE</scope>
    <source>
        <strain evidence="13">JU1422</strain>
    </source>
</reference>
<keyword evidence="15" id="KW-1185">Reference proteome</keyword>
<evidence type="ECO:0000313" key="15">
    <source>
        <dbReference type="Proteomes" id="UP000230233"/>
    </source>
</evidence>
<dbReference type="PANTHER" id="PTHR11954">
    <property type="entry name" value="D-DOPACHROME DECARBOXYLASE"/>
    <property type="match status" value="1"/>
</dbReference>
<evidence type="ECO:0000256" key="9">
    <source>
        <dbReference type="ARBA" id="ARBA00039086"/>
    </source>
</evidence>
<dbReference type="PANTHER" id="PTHR11954:SF6">
    <property type="entry name" value="MACROPHAGE MIGRATION INHIBITORY FACTOR"/>
    <property type="match status" value="1"/>
</dbReference>